<dbReference type="AlphaFoldDB" id="A0A8B2NYN4"/>
<reference evidence="2 3" key="1">
    <citation type="submission" date="2018-05" db="EMBL/GenBank/DDBJ databases">
        <title>Acuticoccus sediminis sp. nov., isolated from deep-sea sediment of Indian Ocean.</title>
        <authorList>
            <person name="Liu X."/>
            <person name="Lai Q."/>
            <person name="Du Y."/>
            <person name="Sun F."/>
            <person name="Zhang X."/>
            <person name="Wang S."/>
            <person name="Shao Z."/>
        </authorList>
    </citation>
    <scope>NUCLEOTIDE SEQUENCE [LARGE SCALE GENOMIC DNA]</scope>
    <source>
        <strain evidence="2 3">PTG4-2</strain>
    </source>
</reference>
<dbReference type="InterPro" id="IPR036938">
    <property type="entry name" value="PAP2/HPO_sf"/>
</dbReference>
<evidence type="ECO:0000313" key="3">
    <source>
        <dbReference type="Proteomes" id="UP000249590"/>
    </source>
</evidence>
<evidence type="ECO:0000259" key="1">
    <source>
        <dbReference type="Pfam" id="PF01569"/>
    </source>
</evidence>
<dbReference type="SUPFAM" id="SSF48317">
    <property type="entry name" value="Acid phosphatase/Vanadium-dependent haloperoxidase"/>
    <property type="match status" value="1"/>
</dbReference>
<dbReference type="Gene3D" id="1.20.144.10">
    <property type="entry name" value="Phosphatidic acid phosphatase type 2/haloperoxidase"/>
    <property type="match status" value="1"/>
</dbReference>
<name>A0A8B2NYN4_9HYPH</name>
<keyword evidence="3" id="KW-1185">Reference proteome</keyword>
<dbReference type="CDD" id="cd03380">
    <property type="entry name" value="PAP2_like_1"/>
    <property type="match status" value="1"/>
</dbReference>
<sequence length="236" mass="27051">MPIDPTGHVFPRTYWTKRFRSFVNLSNLDPAWKNIDLTPPPTNPAELHKETDELLEKKWNGRADRMAEIEFEADNLTPKFARLLVMNDTSHPATAEVIDAILIAGRLAHFYFKDKFNRCRPCQLEPDIDPVVDIPGHPSYPSGHSNQHHMIAFALTEFAPLYKQRLEEIAHRVAENREYAGVHYASDTRAGKELAQKFYPFVRKAYAPEFERARKEWPNPAPLADVESSLSLSLSL</sequence>
<gene>
    <name evidence="2" type="ORF">DLJ53_09880</name>
</gene>
<dbReference type="InterPro" id="IPR000326">
    <property type="entry name" value="PAP2/HPO"/>
</dbReference>
<evidence type="ECO:0000313" key="2">
    <source>
        <dbReference type="EMBL" id="RAI01710.1"/>
    </source>
</evidence>
<dbReference type="Proteomes" id="UP000249590">
    <property type="component" value="Unassembled WGS sequence"/>
</dbReference>
<feature type="domain" description="Phosphatidic acid phosphatase type 2/haloperoxidase" evidence="1">
    <location>
        <begin position="101"/>
        <end position="191"/>
    </location>
</feature>
<organism evidence="2 3">
    <name type="scientific">Acuticoccus sediminis</name>
    <dbReference type="NCBI Taxonomy" id="2184697"/>
    <lineage>
        <taxon>Bacteria</taxon>
        <taxon>Pseudomonadati</taxon>
        <taxon>Pseudomonadota</taxon>
        <taxon>Alphaproteobacteria</taxon>
        <taxon>Hyphomicrobiales</taxon>
        <taxon>Amorphaceae</taxon>
        <taxon>Acuticoccus</taxon>
    </lineage>
</organism>
<protein>
    <recommendedName>
        <fullName evidence="1">Phosphatidic acid phosphatase type 2/haloperoxidase domain-containing protein</fullName>
    </recommendedName>
</protein>
<dbReference type="EMBL" id="QHHQ01000002">
    <property type="protein sequence ID" value="RAI01710.1"/>
    <property type="molecule type" value="Genomic_DNA"/>
</dbReference>
<proteinExistence type="predicted"/>
<dbReference type="RefSeq" id="WP_111344774.1">
    <property type="nucleotide sequence ID" value="NZ_JAIWKD010000002.1"/>
</dbReference>
<dbReference type="OrthoDB" id="9780507at2"/>
<dbReference type="Pfam" id="PF01569">
    <property type="entry name" value="PAP2"/>
    <property type="match status" value="1"/>
</dbReference>
<accession>A0A8B2NYN4</accession>
<comment type="caution">
    <text evidence="2">The sequence shown here is derived from an EMBL/GenBank/DDBJ whole genome shotgun (WGS) entry which is preliminary data.</text>
</comment>